<dbReference type="EMBL" id="CAAKMV010000160">
    <property type="protein sequence ID" value="VIO62203.1"/>
    <property type="molecule type" value="Genomic_DNA"/>
</dbReference>
<dbReference type="Proteomes" id="UP000746612">
    <property type="component" value="Unassembled WGS sequence"/>
</dbReference>
<protein>
    <recommendedName>
        <fullName evidence="5">Protein kinase domain-containing protein</fullName>
    </recommendedName>
</protein>
<dbReference type="SUPFAM" id="SSF56112">
    <property type="entry name" value="Protein kinase-like (PK-like)"/>
    <property type="match status" value="1"/>
</dbReference>
<evidence type="ECO:0000256" key="2">
    <source>
        <dbReference type="SAM" id="MobiDB-lite"/>
    </source>
</evidence>
<accession>A0A4E9EH76</accession>
<dbReference type="Gene3D" id="1.10.510.10">
    <property type="entry name" value="Transferase(Phosphotransferase) domain 1"/>
    <property type="match status" value="1"/>
</dbReference>
<feature type="coiled-coil region" evidence="1">
    <location>
        <begin position="304"/>
        <end position="331"/>
    </location>
</feature>
<evidence type="ECO:0008006" key="5">
    <source>
        <dbReference type="Google" id="ProtNLM"/>
    </source>
</evidence>
<feature type="region of interest" description="Disordered" evidence="2">
    <location>
        <begin position="224"/>
        <end position="288"/>
    </location>
</feature>
<name>A0A4E9EH76_GIBZA</name>
<keyword evidence="1" id="KW-0175">Coiled coil</keyword>
<feature type="region of interest" description="Disordered" evidence="2">
    <location>
        <begin position="162"/>
        <end position="198"/>
    </location>
</feature>
<gene>
    <name evidence="4" type="ORF">FUG_LOCUS471377</name>
    <name evidence="3" type="ORF">MDCFG202_LOCUS495271</name>
</gene>
<evidence type="ECO:0000313" key="3">
    <source>
        <dbReference type="EMBL" id="CAG2004036.1"/>
    </source>
</evidence>
<reference evidence="3" key="2">
    <citation type="submission" date="2021-03" db="EMBL/GenBank/DDBJ databases">
        <authorList>
            <person name="Alouane T."/>
            <person name="Langin T."/>
            <person name="Bonhomme L."/>
        </authorList>
    </citation>
    <scope>NUCLEOTIDE SEQUENCE</scope>
    <source>
        <strain evidence="3">MDC_Fg202</strain>
    </source>
</reference>
<organism evidence="4">
    <name type="scientific">Gibberella zeae</name>
    <name type="common">Wheat head blight fungus</name>
    <name type="synonym">Fusarium graminearum</name>
    <dbReference type="NCBI Taxonomy" id="5518"/>
    <lineage>
        <taxon>Eukaryota</taxon>
        <taxon>Fungi</taxon>
        <taxon>Dikarya</taxon>
        <taxon>Ascomycota</taxon>
        <taxon>Pezizomycotina</taxon>
        <taxon>Sordariomycetes</taxon>
        <taxon>Hypocreomycetidae</taxon>
        <taxon>Hypocreales</taxon>
        <taxon>Nectriaceae</taxon>
        <taxon>Fusarium</taxon>
    </lineage>
</organism>
<dbReference type="EMBL" id="CAJPIJ010000179">
    <property type="protein sequence ID" value="CAG2004036.1"/>
    <property type="molecule type" value="Genomic_DNA"/>
</dbReference>
<dbReference type="InterPro" id="IPR011009">
    <property type="entry name" value="Kinase-like_dom_sf"/>
</dbReference>
<proteinExistence type="predicted"/>
<evidence type="ECO:0000313" key="4">
    <source>
        <dbReference type="EMBL" id="VIO62203.1"/>
    </source>
</evidence>
<reference evidence="4" key="1">
    <citation type="submission" date="2019-04" db="EMBL/GenBank/DDBJ databases">
        <authorList>
            <person name="Melise S."/>
            <person name="Noan J."/>
            <person name="Okalmin O."/>
        </authorList>
    </citation>
    <scope>NUCLEOTIDE SEQUENCE</scope>
    <source>
        <strain evidence="4">FN9</strain>
    </source>
</reference>
<dbReference type="AlphaFoldDB" id="A0A4E9EH76"/>
<evidence type="ECO:0000256" key="1">
    <source>
        <dbReference type="SAM" id="Coils"/>
    </source>
</evidence>
<sequence length="339" mass="37993">MPLSEGGARGVLFQVTLLAHGYTFVSKGTVRAFINDLEHEAAVYKRLKPIQGINVPVFLGAVDLRSMNKTYYYEHRVYVVHMTFLSWAGHSIGTDRGQKVDGLDSFFKDKAILSSRAMHRNHVAHKDVRSANMLFCPETHGVMMIDFERSVMRSPPQCPLAQVAPTKRSLNKQLSNKRASKSETRVAKTIIGASSKRRRPCESFSNDIRFAELAFSGSDSESFTDHDYEANSGNSLPQTPAMPRSTLSHRSDRVRRGADRRTTRDSMESSFSSSNPSPTPYTRHRDVNGGSQDLWRRHFLHSRLGALSAAMDCLTADMERIKDEIDGVVEDVLRGRGVE</sequence>
<feature type="compositionally biased region" description="Basic and acidic residues" evidence="2">
    <location>
        <begin position="249"/>
        <end position="267"/>
    </location>
</feature>